<gene>
    <name evidence="4" type="ORF">TTHERM_00729040</name>
</gene>
<dbReference type="GeneID" id="7829402"/>
<dbReference type="CDD" id="cd00590">
    <property type="entry name" value="RRM_SF"/>
    <property type="match status" value="1"/>
</dbReference>
<dbReference type="RefSeq" id="XP_001022689.2">
    <property type="nucleotide sequence ID" value="XM_001022689.2"/>
</dbReference>
<dbReference type="SMART" id="SM00360">
    <property type="entry name" value="RRM"/>
    <property type="match status" value="1"/>
</dbReference>
<protein>
    <submittedName>
        <fullName evidence="4">RNA-binding protein</fullName>
    </submittedName>
</protein>
<feature type="domain" description="RRM" evidence="3">
    <location>
        <begin position="3"/>
        <end position="70"/>
    </location>
</feature>
<keyword evidence="5" id="KW-1185">Reference proteome</keyword>
<organism evidence="4 5">
    <name type="scientific">Tetrahymena thermophila (strain SB210)</name>
    <dbReference type="NCBI Taxonomy" id="312017"/>
    <lineage>
        <taxon>Eukaryota</taxon>
        <taxon>Sar</taxon>
        <taxon>Alveolata</taxon>
        <taxon>Ciliophora</taxon>
        <taxon>Intramacronucleata</taxon>
        <taxon>Oligohymenophorea</taxon>
        <taxon>Hymenostomatida</taxon>
        <taxon>Tetrahymenina</taxon>
        <taxon>Tetrahymenidae</taxon>
        <taxon>Tetrahymena</taxon>
    </lineage>
</organism>
<dbReference type="InParanoid" id="I7LWP0"/>
<name>I7LWP0_TETTS</name>
<dbReference type="Gene3D" id="3.30.70.330">
    <property type="match status" value="1"/>
</dbReference>
<dbReference type="InterPro" id="IPR012677">
    <property type="entry name" value="Nucleotide-bd_a/b_plait_sf"/>
</dbReference>
<keyword evidence="1" id="KW-0694">RNA-binding</keyword>
<reference evidence="5" key="1">
    <citation type="journal article" date="2006" name="PLoS Biol.">
        <title>Macronuclear genome sequence of the ciliate Tetrahymena thermophila, a model eukaryote.</title>
        <authorList>
            <person name="Eisen J.A."/>
            <person name="Coyne R.S."/>
            <person name="Wu M."/>
            <person name="Wu D."/>
            <person name="Thiagarajan M."/>
            <person name="Wortman J.R."/>
            <person name="Badger J.H."/>
            <person name="Ren Q."/>
            <person name="Amedeo P."/>
            <person name="Jones K.M."/>
            <person name="Tallon L.J."/>
            <person name="Delcher A.L."/>
            <person name="Salzberg S.L."/>
            <person name="Silva J.C."/>
            <person name="Haas B.J."/>
            <person name="Majoros W.H."/>
            <person name="Farzad M."/>
            <person name="Carlton J.M."/>
            <person name="Smith R.K. Jr."/>
            <person name="Garg J."/>
            <person name="Pearlman R.E."/>
            <person name="Karrer K.M."/>
            <person name="Sun L."/>
            <person name="Manning G."/>
            <person name="Elde N.C."/>
            <person name="Turkewitz A.P."/>
            <person name="Asai D.J."/>
            <person name="Wilkes D.E."/>
            <person name="Wang Y."/>
            <person name="Cai H."/>
            <person name="Collins K."/>
            <person name="Stewart B.A."/>
            <person name="Lee S.R."/>
            <person name="Wilamowska K."/>
            <person name="Weinberg Z."/>
            <person name="Ruzzo W.L."/>
            <person name="Wloga D."/>
            <person name="Gaertig J."/>
            <person name="Frankel J."/>
            <person name="Tsao C.-C."/>
            <person name="Gorovsky M.A."/>
            <person name="Keeling P.J."/>
            <person name="Waller R.F."/>
            <person name="Patron N.J."/>
            <person name="Cherry J.M."/>
            <person name="Stover N.A."/>
            <person name="Krieger C.J."/>
            <person name="del Toro C."/>
            <person name="Ryder H.F."/>
            <person name="Williamson S.C."/>
            <person name="Barbeau R.A."/>
            <person name="Hamilton E.P."/>
            <person name="Orias E."/>
        </authorList>
    </citation>
    <scope>NUCLEOTIDE SEQUENCE [LARGE SCALE GENOMIC DNA]</scope>
    <source>
        <strain evidence="5">SB210</strain>
    </source>
</reference>
<feature type="coiled-coil region" evidence="2">
    <location>
        <begin position="151"/>
        <end position="182"/>
    </location>
</feature>
<dbReference type="InterPro" id="IPR000504">
    <property type="entry name" value="RRM_dom"/>
</dbReference>
<evidence type="ECO:0000313" key="5">
    <source>
        <dbReference type="Proteomes" id="UP000009168"/>
    </source>
</evidence>
<dbReference type="SUPFAM" id="SSF54928">
    <property type="entry name" value="RNA-binding domain, RBD"/>
    <property type="match status" value="1"/>
</dbReference>
<evidence type="ECO:0000313" key="4">
    <source>
        <dbReference type="EMBL" id="EAS02444.2"/>
    </source>
</evidence>
<evidence type="ECO:0000256" key="2">
    <source>
        <dbReference type="SAM" id="Coils"/>
    </source>
</evidence>
<dbReference type="EMBL" id="GG662537">
    <property type="protein sequence ID" value="EAS02444.2"/>
    <property type="molecule type" value="Genomic_DNA"/>
</dbReference>
<sequence>MESVIHITNLTPEITIDEIKETYAKSGTINKIILGRNEALVFFSDEDEAESALVFTNIGEIEVEVNQATTLTLNDVVQTFDHNETQESTKEAGQSNISSSVNDYEVITHSQIKQETVVEQLIAPQVEVRNEVEARNEAETLKTEQVRQVVVEEAKDQVNKIQEQAEIKVEQVQEKLAQWTENIERQPLQVQHDQQAVVEEYKPVVVEQPKTVIVEQPKQVQVEEIRQVVVEEPKREVVEQPRKIVEEPQITKVEEPKHVEQIRQVEVQVPVAQSIQAKAEEKTQVCPPESKPQVCPYAAGSCSTSSTNSTINSVQLLNALKNTSLPERSKPVASDVFQNVFNPNFLSGLVGLLIAITIFSQIF</sequence>
<accession>I7LWP0</accession>
<dbReference type="GO" id="GO:0003723">
    <property type="term" value="F:RNA binding"/>
    <property type="evidence" value="ECO:0007669"/>
    <property type="project" value="UniProtKB-UniRule"/>
</dbReference>
<dbReference type="KEGG" id="tet:TTHERM_00729040"/>
<keyword evidence="2" id="KW-0175">Coiled coil</keyword>
<evidence type="ECO:0000256" key="1">
    <source>
        <dbReference type="PROSITE-ProRule" id="PRU00176"/>
    </source>
</evidence>
<evidence type="ECO:0000259" key="3">
    <source>
        <dbReference type="PROSITE" id="PS50102"/>
    </source>
</evidence>
<dbReference type="InterPro" id="IPR035979">
    <property type="entry name" value="RBD_domain_sf"/>
</dbReference>
<dbReference type="AlphaFoldDB" id="I7LWP0"/>
<proteinExistence type="predicted"/>
<dbReference type="PROSITE" id="PS50102">
    <property type="entry name" value="RRM"/>
    <property type="match status" value="1"/>
</dbReference>
<dbReference type="Proteomes" id="UP000009168">
    <property type="component" value="Unassembled WGS sequence"/>
</dbReference>